<dbReference type="RefSeq" id="WP_065254437.1">
    <property type="nucleotide sequence ID" value="NZ_JADMZL010000002.1"/>
</dbReference>
<dbReference type="InterPro" id="IPR007404">
    <property type="entry name" value="YdjM-like"/>
</dbReference>
<organism evidence="2 3">
    <name type="scientific">Clostridium paraputrificum</name>
    <dbReference type="NCBI Taxonomy" id="29363"/>
    <lineage>
        <taxon>Bacteria</taxon>
        <taxon>Bacillati</taxon>
        <taxon>Bacillota</taxon>
        <taxon>Clostridia</taxon>
        <taxon>Eubacteriales</taxon>
        <taxon>Clostridiaceae</taxon>
        <taxon>Clostridium</taxon>
    </lineage>
</organism>
<dbReference type="Pfam" id="PF04307">
    <property type="entry name" value="YdjM"/>
    <property type="match status" value="1"/>
</dbReference>
<keyword evidence="1" id="KW-0472">Membrane</keyword>
<feature type="transmembrane region" description="Helical" evidence="1">
    <location>
        <begin position="112"/>
        <end position="129"/>
    </location>
</feature>
<reference evidence="2 3" key="1">
    <citation type="submission" date="2016-06" db="EMBL/GenBank/DDBJ databases">
        <authorList>
            <person name="Kjaerup R.B."/>
            <person name="Dalgaard T.S."/>
            <person name="Juul-Madsen H.R."/>
        </authorList>
    </citation>
    <scope>NUCLEOTIDE SEQUENCE [LARGE SCALE GENOMIC DNA]</scope>
    <source>
        <strain evidence="2 3">373-A1</strain>
    </source>
</reference>
<keyword evidence="1" id="KW-1133">Transmembrane helix</keyword>
<comment type="caution">
    <text evidence="2">The sequence shown here is derived from an EMBL/GenBank/DDBJ whole genome shotgun (WGS) entry which is preliminary data.</text>
</comment>
<gene>
    <name evidence="2" type="ORF">CP373A1_05390</name>
</gene>
<dbReference type="eggNOG" id="COG1988">
    <property type="taxonomic scope" value="Bacteria"/>
</dbReference>
<name>A0A1B8RRD8_9CLOT</name>
<dbReference type="EMBL" id="MAPZ01000014">
    <property type="protein sequence ID" value="OBY11388.1"/>
    <property type="molecule type" value="Genomic_DNA"/>
</dbReference>
<dbReference type="Proteomes" id="UP000092714">
    <property type="component" value="Unassembled WGS sequence"/>
</dbReference>
<sequence length="130" mass="14444">MSKKTQIAVALAVTLPLILEEPIAFGGLLASIVPDLSQMLIKRKSLTHSVIFLVLSTLLVAIINLNIAIVWCINYMLHIFLDCFTTEGVQFFYPSKKIYGVRIIESNKKDDVFIGICALAVIFIILIVGY</sequence>
<proteinExistence type="predicted"/>
<keyword evidence="3" id="KW-1185">Reference proteome</keyword>
<dbReference type="AlphaFoldDB" id="A0A1B8RRD8"/>
<protein>
    <recommendedName>
        <fullName evidence="4">Metal-dependent hydrolase</fullName>
    </recommendedName>
</protein>
<evidence type="ECO:0000313" key="2">
    <source>
        <dbReference type="EMBL" id="OBY11388.1"/>
    </source>
</evidence>
<keyword evidence="1" id="KW-0812">Transmembrane</keyword>
<evidence type="ECO:0008006" key="4">
    <source>
        <dbReference type="Google" id="ProtNLM"/>
    </source>
</evidence>
<evidence type="ECO:0000313" key="3">
    <source>
        <dbReference type="Proteomes" id="UP000092714"/>
    </source>
</evidence>
<evidence type="ECO:0000256" key="1">
    <source>
        <dbReference type="SAM" id="Phobius"/>
    </source>
</evidence>
<accession>A0A1B8RRD8</accession>
<feature type="transmembrane region" description="Helical" evidence="1">
    <location>
        <begin position="50"/>
        <end position="73"/>
    </location>
</feature>